<comment type="caution">
    <text evidence="1">The sequence shown here is derived from an EMBL/GenBank/DDBJ whole genome shotgun (WGS) entry which is preliminary data.</text>
</comment>
<name>A0ACC2ICP9_9PEZI</name>
<proteinExistence type="predicted"/>
<evidence type="ECO:0000313" key="2">
    <source>
        <dbReference type="Proteomes" id="UP001153334"/>
    </source>
</evidence>
<protein>
    <submittedName>
        <fullName evidence="1">Uncharacterized protein</fullName>
    </submittedName>
</protein>
<dbReference type="EMBL" id="JAPESX010001588">
    <property type="protein sequence ID" value="KAJ8112926.1"/>
    <property type="molecule type" value="Genomic_DNA"/>
</dbReference>
<gene>
    <name evidence="1" type="ORF">ONZ43_g5274</name>
</gene>
<evidence type="ECO:0000313" key="1">
    <source>
        <dbReference type="EMBL" id="KAJ8112926.1"/>
    </source>
</evidence>
<reference evidence="1" key="1">
    <citation type="submission" date="2022-11" db="EMBL/GenBank/DDBJ databases">
        <title>Genome Sequence of Nemania bipapillata.</title>
        <authorList>
            <person name="Buettner E."/>
        </authorList>
    </citation>
    <scope>NUCLEOTIDE SEQUENCE</scope>
    <source>
        <strain evidence="1">CP14</strain>
    </source>
</reference>
<sequence length="518" mass="56692">MPSFSITRLALAFLLGTGPFSSEALTHTVPIQATVPSNASKTVDLSFTGFAFEQSSFYNYSFDEQGKPNKFSQNLVDAVLSRTGGTPLLRVGGTSGDHGRYDASQKNATNYPATKYGPQTKISGNRLAIGPSFFKAFKNWPGAKFELMVPFYNTAYSHSVEWARAGVDKIGVDNLYALELGNEPTFYPWFSVKEYVKRYGNLQARLIAAIPSLAGKRIFQAFDTASYAAGDLTTKPAFQDGLNANASSIKQVAYHYYQNQHGVADFTGLQNYIRHTATKSNLTNFLPDIRYLKDNHSAIGFAFTETGYTVGGSGGSDYIKTNNFASALWSLDFQLCALSMGVSRVNWQQILRSDLQMWRPVTSSLGGPRVTPHFYSQPFVADFIGKSGKTKVVELDNIGNPQNGLVSGYAAYDDGKLARIALLNLELWDSQRSSGGRPNATFSLLGIMGTGSNITVHHLTADNGALAQNNVTYSGLEWTWASRGKEKKVKDDSKILEMNSTDVEINVNATQAVLLEIR</sequence>
<accession>A0ACC2ICP9</accession>
<organism evidence="1 2">
    <name type="scientific">Nemania bipapillata</name>
    <dbReference type="NCBI Taxonomy" id="110536"/>
    <lineage>
        <taxon>Eukaryota</taxon>
        <taxon>Fungi</taxon>
        <taxon>Dikarya</taxon>
        <taxon>Ascomycota</taxon>
        <taxon>Pezizomycotina</taxon>
        <taxon>Sordariomycetes</taxon>
        <taxon>Xylariomycetidae</taxon>
        <taxon>Xylariales</taxon>
        <taxon>Xylariaceae</taxon>
        <taxon>Nemania</taxon>
    </lineage>
</organism>
<dbReference type="Proteomes" id="UP001153334">
    <property type="component" value="Unassembled WGS sequence"/>
</dbReference>
<keyword evidence="2" id="KW-1185">Reference proteome</keyword>